<feature type="transmembrane region" description="Helical" evidence="5">
    <location>
        <begin position="71"/>
        <end position="90"/>
    </location>
</feature>
<evidence type="ECO:0000256" key="4">
    <source>
        <dbReference type="ARBA" id="ARBA00023136"/>
    </source>
</evidence>
<dbReference type="Pfam" id="PF02659">
    <property type="entry name" value="Mntp"/>
    <property type="match status" value="1"/>
</dbReference>
<dbReference type="RefSeq" id="WP_091496889.1">
    <property type="nucleotide sequence ID" value="NZ_FODJ01000005.1"/>
</dbReference>
<feature type="transmembrane region" description="Helical" evidence="5">
    <location>
        <begin position="102"/>
        <end position="124"/>
    </location>
</feature>
<feature type="transmembrane region" description="Helical" evidence="5">
    <location>
        <begin position="130"/>
        <end position="154"/>
    </location>
</feature>
<keyword evidence="3 5" id="KW-1133">Transmembrane helix</keyword>
<proteinExistence type="predicted"/>
<dbReference type="PANTHER" id="PTHR35529">
    <property type="entry name" value="MANGANESE EFFLUX PUMP MNTP-RELATED"/>
    <property type="match status" value="1"/>
</dbReference>
<name>A0A1H8N0T2_9BACI</name>
<dbReference type="EMBL" id="FODJ01000005">
    <property type="protein sequence ID" value="SEO23174.1"/>
    <property type="molecule type" value="Genomic_DNA"/>
</dbReference>
<accession>A0A1H8N0T2</accession>
<keyword evidence="4 5" id="KW-0472">Membrane</keyword>
<sequence length="183" mass="19924">MLHSMLAQLFIAFALGLDAFSVCLGIGLQPIRLKKIAAIGLWIGGFHIIMPLLGLLIGSFLFDWISDFTELISGLLLVGLGMHIIFNTFAENYHQAAQKKQSFHTSAMLVLAFSVSLDSLPVGISLGVSGFATTLTLLIFGIVTTILTWISLLIAKKIQHNFDRSFDWIGGLTLCIIGLTVIF</sequence>
<dbReference type="InterPro" id="IPR003810">
    <property type="entry name" value="Mntp/YtaF"/>
</dbReference>
<evidence type="ECO:0000313" key="7">
    <source>
        <dbReference type="Proteomes" id="UP000199300"/>
    </source>
</evidence>
<keyword evidence="1" id="KW-1003">Cell membrane</keyword>
<evidence type="ECO:0000313" key="6">
    <source>
        <dbReference type="EMBL" id="SEO23174.1"/>
    </source>
</evidence>
<protein>
    <submittedName>
        <fullName evidence="6">Putative Mn2+ efflux pump MntP</fullName>
    </submittedName>
</protein>
<organism evidence="6 7">
    <name type="scientific">Amphibacillus marinus</name>
    <dbReference type="NCBI Taxonomy" id="872970"/>
    <lineage>
        <taxon>Bacteria</taxon>
        <taxon>Bacillati</taxon>
        <taxon>Bacillota</taxon>
        <taxon>Bacilli</taxon>
        <taxon>Bacillales</taxon>
        <taxon>Bacillaceae</taxon>
        <taxon>Amphibacillus</taxon>
    </lineage>
</organism>
<dbReference type="OrthoDB" id="1679700at2"/>
<feature type="transmembrane region" description="Helical" evidence="5">
    <location>
        <begin position="6"/>
        <end position="28"/>
    </location>
</feature>
<evidence type="ECO:0000256" key="3">
    <source>
        <dbReference type="ARBA" id="ARBA00022989"/>
    </source>
</evidence>
<gene>
    <name evidence="6" type="ORF">SAMN04488134_10579</name>
</gene>
<dbReference type="AlphaFoldDB" id="A0A1H8N0T2"/>
<evidence type="ECO:0000256" key="1">
    <source>
        <dbReference type="ARBA" id="ARBA00022475"/>
    </source>
</evidence>
<keyword evidence="2 5" id="KW-0812">Transmembrane</keyword>
<dbReference type="PANTHER" id="PTHR35529:SF1">
    <property type="entry name" value="MANGANESE EFFLUX PUMP MNTP-RELATED"/>
    <property type="match status" value="1"/>
</dbReference>
<dbReference type="Proteomes" id="UP000199300">
    <property type="component" value="Unassembled WGS sequence"/>
</dbReference>
<evidence type="ECO:0000256" key="5">
    <source>
        <dbReference type="SAM" id="Phobius"/>
    </source>
</evidence>
<dbReference type="STRING" id="872970.SAMN04488134_10579"/>
<feature type="transmembrane region" description="Helical" evidence="5">
    <location>
        <begin position="166"/>
        <end position="182"/>
    </location>
</feature>
<evidence type="ECO:0000256" key="2">
    <source>
        <dbReference type="ARBA" id="ARBA00022692"/>
    </source>
</evidence>
<keyword evidence="7" id="KW-1185">Reference proteome</keyword>
<reference evidence="6 7" key="1">
    <citation type="submission" date="2016-10" db="EMBL/GenBank/DDBJ databases">
        <authorList>
            <person name="de Groot N.N."/>
        </authorList>
    </citation>
    <scope>NUCLEOTIDE SEQUENCE [LARGE SCALE GENOMIC DNA]</scope>
    <source>
        <strain evidence="6 7">CGMCC 1.10434</strain>
    </source>
</reference>
<feature type="transmembrane region" description="Helical" evidence="5">
    <location>
        <begin position="40"/>
        <end position="65"/>
    </location>
</feature>